<feature type="compositionally biased region" description="Basic residues" evidence="1">
    <location>
        <begin position="64"/>
        <end position="74"/>
    </location>
</feature>
<comment type="caution">
    <text evidence="2">The sequence shown here is derived from an EMBL/GenBank/DDBJ whole genome shotgun (WGS) entry which is preliminary data.</text>
</comment>
<gene>
    <name evidence="2" type="ORF">DX130_23785</name>
</gene>
<dbReference type="Proteomes" id="UP000261905">
    <property type="component" value="Unassembled WGS sequence"/>
</dbReference>
<sequence>MADGFSAMDRYTIRKLSAELVRGPDFIAKSMHNIPYPAWGRMNQKKPRLIAASRPKADATPRQSFHHASKKRIR</sequence>
<accession>A0A371P0X9</accession>
<name>A0A371P0X9_9BACL</name>
<proteinExistence type="predicted"/>
<organism evidence="2 3">
    <name type="scientific">Paenibacillus paeoniae</name>
    <dbReference type="NCBI Taxonomy" id="2292705"/>
    <lineage>
        <taxon>Bacteria</taxon>
        <taxon>Bacillati</taxon>
        <taxon>Bacillota</taxon>
        <taxon>Bacilli</taxon>
        <taxon>Bacillales</taxon>
        <taxon>Paenibacillaceae</taxon>
        <taxon>Paenibacillus</taxon>
    </lineage>
</organism>
<dbReference type="AlphaFoldDB" id="A0A371P0X9"/>
<evidence type="ECO:0000313" key="3">
    <source>
        <dbReference type="Proteomes" id="UP000261905"/>
    </source>
</evidence>
<reference evidence="2 3" key="1">
    <citation type="submission" date="2018-08" db="EMBL/GenBank/DDBJ databases">
        <title>Paenibacillus sp. M4BSY-1, whole genome shotgun sequence.</title>
        <authorList>
            <person name="Tuo L."/>
        </authorList>
    </citation>
    <scope>NUCLEOTIDE SEQUENCE [LARGE SCALE GENOMIC DNA]</scope>
    <source>
        <strain evidence="2 3">M4BSY-1</strain>
    </source>
</reference>
<evidence type="ECO:0000313" key="2">
    <source>
        <dbReference type="EMBL" id="REK69531.1"/>
    </source>
</evidence>
<feature type="region of interest" description="Disordered" evidence="1">
    <location>
        <begin position="50"/>
        <end position="74"/>
    </location>
</feature>
<protein>
    <submittedName>
        <fullName evidence="2">Uncharacterized protein</fullName>
    </submittedName>
</protein>
<evidence type="ECO:0000256" key="1">
    <source>
        <dbReference type="SAM" id="MobiDB-lite"/>
    </source>
</evidence>
<keyword evidence="3" id="KW-1185">Reference proteome</keyword>
<dbReference type="EMBL" id="QUBQ01000007">
    <property type="protein sequence ID" value="REK69531.1"/>
    <property type="molecule type" value="Genomic_DNA"/>
</dbReference>